<evidence type="ECO:0000256" key="1">
    <source>
        <dbReference type="SAM" id="Phobius"/>
    </source>
</evidence>
<reference evidence="2" key="1">
    <citation type="submission" date="2019-05" db="EMBL/GenBank/DDBJ databases">
        <authorList>
            <consortium name="Pathogen Informatics"/>
        </authorList>
    </citation>
    <scope>NUCLEOTIDE SEQUENCE [LARGE SCALE GENOMIC DNA]</scope>
    <source>
        <strain evidence="2">NCTC12965</strain>
    </source>
</reference>
<keyword evidence="1" id="KW-0812">Transmembrane</keyword>
<dbReference type="AlphaFoldDB" id="A0A4U9TIS7"/>
<keyword evidence="1" id="KW-0472">Membrane</keyword>
<proteinExistence type="predicted"/>
<evidence type="ECO:0000313" key="2">
    <source>
        <dbReference type="EMBL" id="VTR20006.1"/>
    </source>
</evidence>
<sequence length="75" mass="8570">MASYSACLSFYASQIQYVALVPILLTCGLPVFIWSRKEKGDNQPLFQNKEIFYLAILLLLDAIVIWLLMMGRITL</sequence>
<organism evidence="2">
    <name type="scientific">Serratia fonticola</name>
    <dbReference type="NCBI Taxonomy" id="47917"/>
    <lineage>
        <taxon>Bacteria</taxon>
        <taxon>Pseudomonadati</taxon>
        <taxon>Pseudomonadota</taxon>
        <taxon>Gammaproteobacteria</taxon>
        <taxon>Enterobacterales</taxon>
        <taxon>Yersiniaceae</taxon>
        <taxon>Serratia</taxon>
    </lineage>
</organism>
<name>A0A4U9TIS7_SERFO</name>
<protein>
    <submittedName>
        <fullName evidence="2">Transporter, basic amino acid/polyamine antiporter (APA) family</fullName>
    </submittedName>
</protein>
<feature type="transmembrane region" description="Helical" evidence="1">
    <location>
        <begin position="15"/>
        <end position="35"/>
    </location>
</feature>
<gene>
    <name evidence="2" type="ORF">NCTC12965_00919</name>
</gene>
<accession>A0A4U9TIS7</accession>
<feature type="transmembrane region" description="Helical" evidence="1">
    <location>
        <begin position="51"/>
        <end position="69"/>
    </location>
</feature>
<dbReference type="EMBL" id="CABEEZ010000020">
    <property type="protein sequence ID" value="VTR20006.1"/>
    <property type="molecule type" value="Genomic_DNA"/>
</dbReference>
<keyword evidence="1" id="KW-1133">Transmembrane helix</keyword>